<keyword evidence="1" id="KW-1015">Disulfide bond</keyword>
<dbReference type="Proteomes" id="UP001500795">
    <property type="component" value="Unassembled WGS sequence"/>
</dbReference>
<gene>
    <name evidence="4" type="ORF">GCM10022394_27580</name>
</gene>
<organism evidence="4 5">
    <name type="scientific">Zobellella aerophila</name>
    <dbReference type="NCBI Taxonomy" id="870480"/>
    <lineage>
        <taxon>Bacteria</taxon>
        <taxon>Pseudomonadati</taxon>
        <taxon>Pseudomonadota</taxon>
        <taxon>Gammaproteobacteria</taxon>
        <taxon>Aeromonadales</taxon>
        <taxon>Aeromonadaceae</taxon>
        <taxon>Zobellella</taxon>
    </lineage>
</organism>
<keyword evidence="5" id="KW-1185">Reference proteome</keyword>
<protein>
    <submittedName>
        <fullName evidence="4">Glutaredoxin domain-containing protein</fullName>
    </submittedName>
</protein>
<dbReference type="PROSITE" id="PS00195">
    <property type="entry name" value="GLUTAREDOXIN_1"/>
    <property type="match status" value="1"/>
</dbReference>
<evidence type="ECO:0000313" key="5">
    <source>
        <dbReference type="Proteomes" id="UP001500795"/>
    </source>
</evidence>
<dbReference type="Pfam" id="PF00462">
    <property type="entry name" value="Glutaredoxin"/>
    <property type="match status" value="1"/>
</dbReference>
<evidence type="ECO:0000256" key="2">
    <source>
        <dbReference type="ARBA" id="ARBA00023284"/>
    </source>
</evidence>
<comment type="caution">
    <text evidence="4">The sequence shown here is derived from an EMBL/GenBank/DDBJ whole genome shotgun (WGS) entry which is preliminary data.</text>
</comment>
<dbReference type="InterPro" id="IPR014025">
    <property type="entry name" value="Glutaredoxin_subgr"/>
</dbReference>
<dbReference type="EMBL" id="BAABCX010000004">
    <property type="protein sequence ID" value="GAA3546088.1"/>
    <property type="molecule type" value="Genomic_DNA"/>
</dbReference>
<evidence type="ECO:0000256" key="1">
    <source>
        <dbReference type="ARBA" id="ARBA00023157"/>
    </source>
</evidence>
<feature type="domain" description="Glutaredoxin" evidence="3">
    <location>
        <begin position="111"/>
        <end position="175"/>
    </location>
</feature>
<keyword evidence="2" id="KW-0676">Redox-active center</keyword>
<dbReference type="InterPro" id="IPR036249">
    <property type="entry name" value="Thioredoxin-like_sf"/>
</dbReference>
<dbReference type="Gene3D" id="3.40.30.10">
    <property type="entry name" value="Glutaredoxin"/>
    <property type="match status" value="1"/>
</dbReference>
<sequence length="210" mass="23216">MDSDKVMVTLFRWAGAWGPFKVSIPCGECSLSKDVIQDTLATELAGVPVELEIREWLSEWWRPLVKGGWHAPIIMVEGRVIAQGHALNRGVLVQAVIEAHALRTAVSGNHLFGKQSCPHCQRAKGYLQQAGIDYRYHDVVKDPGALYEMLARVKPIIGPKTPVTVPQIWLDGRYIGGADQLSTIVHQPVTPNYDRGQCSLSPEGRQENGQ</sequence>
<name>A0ABP6W4N2_9GAMM</name>
<proteinExistence type="predicted"/>
<accession>A0ABP6W4N2</accession>
<dbReference type="InterPro" id="IPR011767">
    <property type="entry name" value="GLR_AS"/>
</dbReference>
<evidence type="ECO:0000259" key="3">
    <source>
        <dbReference type="Pfam" id="PF00462"/>
    </source>
</evidence>
<reference evidence="5" key="1">
    <citation type="journal article" date="2019" name="Int. J. Syst. Evol. Microbiol.">
        <title>The Global Catalogue of Microorganisms (GCM) 10K type strain sequencing project: providing services to taxonomists for standard genome sequencing and annotation.</title>
        <authorList>
            <consortium name="The Broad Institute Genomics Platform"/>
            <consortium name="The Broad Institute Genome Sequencing Center for Infectious Disease"/>
            <person name="Wu L."/>
            <person name="Ma J."/>
        </authorList>
    </citation>
    <scope>NUCLEOTIDE SEQUENCE [LARGE SCALE GENOMIC DNA]</scope>
    <source>
        <strain evidence="5">JCM 17110</strain>
    </source>
</reference>
<evidence type="ECO:0000313" key="4">
    <source>
        <dbReference type="EMBL" id="GAA3546088.1"/>
    </source>
</evidence>
<dbReference type="PRINTS" id="PR00160">
    <property type="entry name" value="GLUTAREDOXIN"/>
</dbReference>
<dbReference type="SUPFAM" id="SSF52833">
    <property type="entry name" value="Thioredoxin-like"/>
    <property type="match status" value="1"/>
</dbReference>
<dbReference type="PROSITE" id="PS51354">
    <property type="entry name" value="GLUTAREDOXIN_2"/>
    <property type="match status" value="1"/>
</dbReference>
<dbReference type="RefSeq" id="WP_344959032.1">
    <property type="nucleotide sequence ID" value="NZ_BAABCX010000004.1"/>
</dbReference>
<dbReference type="InterPro" id="IPR002109">
    <property type="entry name" value="Glutaredoxin"/>
</dbReference>